<protein>
    <submittedName>
        <fullName evidence="2">Uncharacterized protein</fullName>
    </submittedName>
</protein>
<name>A0A0V1L9B8_9BILA</name>
<comment type="caution">
    <text evidence="2">The sequence shown here is derived from an EMBL/GenBank/DDBJ whole genome shotgun (WGS) entry which is preliminary data.</text>
</comment>
<organism evidence="2 4">
    <name type="scientific">Trichinella nativa</name>
    <dbReference type="NCBI Taxonomy" id="6335"/>
    <lineage>
        <taxon>Eukaryota</taxon>
        <taxon>Metazoa</taxon>
        <taxon>Ecdysozoa</taxon>
        <taxon>Nematoda</taxon>
        <taxon>Enoplea</taxon>
        <taxon>Dorylaimia</taxon>
        <taxon>Trichinellida</taxon>
        <taxon>Trichinellidae</taxon>
        <taxon>Trichinella</taxon>
    </lineage>
</organism>
<dbReference type="EMBL" id="JYDW01000102">
    <property type="protein sequence ID" value="KRZ56065.1"/>
    <property type="molecule type" value="Genomic_DNA"/>
</dbReference>
<feature type="compositionally biased region" description="Basic and acidic residues" evidence="1">
    <location>
        <begin position="24"/>
        <end position="38"/>
    </location>
</feature>
<dbReference type="AlphaFoldDB" id="A0A0V1L9B8"/>
<dbReference type="Proteomes" id="UP000054721">
    <property type="component" value="Unassembled WGS sequence"/>
</dbReference>
<gene>
    <name evidence="2" type="ORF">T02_248</name>
    <name evidence="3" type="ORF">T02_6356</name>
</gene>
<evidence type="ECO:0000313" key="3">
    <source>
        <dbReference type="EMBL" id="KRZ56073.1"/>
    </source>
</evidence>
<feature type="region of interest" description="Disordered" evidence="1">
    <location>
        <begin position="73"/>
        <end position="99"/>
    </location>
</feature>
<reference evidence="2 4" key="1">
    <citation type="submission" date="2015-05" db="EMBL/GenBank/DDBJ databases">
        <title>Evolution of Trichinella species and genotypes.</title>
        <authorList>
            <person name="Korhonen P.K."/>
            <person name="Edoardo P."/>
            <person name="Giuseppe L.R."/>
            <person name="Gasser R.B."/>
        </authorList>
    </citation>
    <scope>NUCLEOTIDE SEQUENCE [LARGE SCALE GENOMIC DNA]</scope>
    <source>
        <strain evidence="2">ISS10</strain>
    </source>
</reference>
<evidence type="ECO:0000313" key="2">
    <source>
        <dbReference type="EMBL" id="KRZ56065.1"/>
    </source>
</evidence>
<evidence type="ECO:0000256" key="1">
    <source>
        <dbReference type="SAM" id="MobiDB-lite"/>
    </source>
</evidence>
<accession>A0A0V1L9B8</accession>
<feature type="region of interest" description="Disordered" evidence="1">
    <location>
        <begin position="17"/>
        <end position="38"/>
    </location>
</feature>
<dbReference type="OrthoDB" id="5940217at2759"/>
<proteinExistence type="predicted"/>
<evidence type="ECO:0000313" key="4">
    <source>
        <dbReference type="Proteomes" id="UP000054721"/>
    </source>
</evidence>
<sequence>MFGPPVADGPLGQRIKAAAQQAADLKKGRKPGDCRQDNRGIKFQLTHPVPRAVSDVETYDTCGNEPRRCRIEDETARARRSQPRATADELERTRRKRIR</sequence>
<dbReference type="EMBL" id="JYDW01000102">
    <property type="protein sequence ID" value="KRZ56073.1"/>
    <property type="molecule type" value="Genomic_DNA"/>
</dbReference>
<keyword evidence="4" id="KW-1185">Reference proteome</keyword>